<gene>
    <name evidence="2" type="ORF">YBY_21720</name>
</gene>
<feature type="transmembrane region" description="Helical" evidence="1">
    <location>
        <begin position="76"/>
        <end position="101"/>
    </location>
</feature>
<accession>A0A455WDH4</accession>
<feature type="transmembrane region" description="Helical" evidence="1">
    <location>
        <begin position="121"/>
        <end position="148"/>
    </location>
</feature>
<keyword evidence="1" id="KW-0812">Transmembrane</keyword>
<evidence type="ECO:0000313" key="2">
    <source>
        <dbReference type="EMBL" id="BBJ04323.1"/>
    </source>
</evidence>
<proteinExistence type="predicted"/>
<feature type="transmembrane region" description="Helical" evidence="1">
    <location>
        <begin position="160"/>
        <end position="182"/>
    </location>
</feature>
<keyword evidence="1" id="KW-0472">Membrane</keyword>
<keyword evidence="1" id="KW-1133">Transmembrane helix</keyword>
<protein>
    <submittedName>
        <fullName evidence="2">Uncharacterized protein</fullName>
    </submittedName>
</protein>
<feature type="transmembrane region" description="Helical" evidence="1">
    <location>
        <begin position="12"/>
        <end position="31"/>
    </location>
</feature>
<dbReference type="AlphaFoldDB" id="A0A455WDH4"/>
<dbReference type="PROSITE" id="PS51257">
    <property type="entry name" value="PROKAR_LIPOPROTEIN"/>
    <property type="match status" value="1"/>
</dbReference>
<evidence type="ECO:0000256" key="1">
    <source>
        <dbReference type="SAM" id="Phobius"/>
    </source>
</evidence>
<name>A0A455WDH4_MARNT</name>
<feature type="transmembrane region" description="Helical" evidence="1">
    <location>
        <begin position="43"/>
        <end position="64"/>
    </location>
</feature>
<organism evidence="2">
    <name type="scientific">Marinobacter nauticus</name>
    <name type="common">Marinobacter hydrocarbonoclasticus</name>
    <name type="synonym">Marinobacter aquaeolei</name>
    <dbReference type="NCBI Taxonomy" id="2743"/>
    <lineage>
        <taxon>Bacteria</taxon>
        <taxon>Pseudomonadati</taxon>
        <taxon>Pseudomonadota</taxon>
        <taxon>Gammaproteobacteria</taxon>
        <taxon>Pseudomonadales</taxon>
        <taxon>Marinobacteraceae</taxon>
        <taxon>Marinobacter</taxon>
    </lineage>
</organism>
<sequence>MRSKDEEKLISIISVAIGGLGFSCVFVFGAPMSESDWVWARNLAPFVIWAGIALLLFYVFLFVGNSKIAKAIGGQLASQITFAAVAWLIYVLASVEAASTLNKTFGVDAKAFPIAHEVLTFLHMFVFGEPVFVVLLVWGLVTVIYYAATGGSGKNGSIPTLIFACSGSVIGLVSLAAINFTLEENTLDKKAYFIARALDFNDNLNCPGNPLSGHGVFLGPSQARILYDELPLQLDWSQAVYANAKELENLKMPKHLSIIECD</sequence>
<dbReference type="EMBL" id="AP019537">
    <property type="protein sequence ID" value="BBJ04323.1"/>
    <property type="molecule type" value="Genomic_DNA"/>
</dbReference>
<reference evidence="2" key="1">
    <citation type="submission" date="2019-03" db="EMBL/GenBank/DDBJ databases">
        <title>Whole genome analysis of nitrate-reducing bacteria Marinobacter hydrocarbonoclasticus YB03.</title>
        <authorList>
            <person name="Azam A.H."/>
            <person name="Yuk S.R."/>
            <person name="Kamarisima K."/>
            <person name="Miyanaga K."/>
            <person name="Tanji Y."/>
        </authorList>
    </citation>
    <scope>NUCLEOTIDE SEQUENCE</scope>
    <source>
        <strain evidence="2">YB03</strain>
    </source>
</reference>